<reference evidence="2" key="1">
    <citation type="journal article" date="2021" name="Mol. Ecol. Resour.">
        <title>Apolygus lucorum genome provides insights into omnivorousness and mesophyll feeding.</title>
        <authorList>
            <person name="Liu Y."/>
            <person name="Liu H."/>
            <person name="Wang H."/>
            <person name="Huang T."/>
            <person name="Liu B."/>
            <person name="Yang B."/>
            <person name="Yin L."/>
            <person name="Li B."/>
            <person name="Zhang Y."/>
            <person name="Zhang S."/>
            <person name="Jiang F."/>
            <person name="Zhang X."/>
            <person name="Ren Y."/>
            <person name="Wang B."/>
            <person name="Wang S."/>
            <person name="Lu Y."/>
            <person name="Wu K."/>
            <person name="Fan W."/>
            <person name="Wang G."/>
        </authorList>
    </citation>
    <scope>NUCLEOTIDE SEQUENCE</scope>
    <source>
        <strain evidence="2">12Hb</strain>
    </source>
</reference>
<proteinExistence type="predicted"/>
<evidence type="ECO:0000313" key="3">
    <source>
        <dbReference type="Proteomes" id="UP000466442"/>
    </source>
</evidence>
<comment type="caution">
    <text evidence="2">The sequence shown here is derived from an EMBL/GenBank/DDBJ whole genome shotgun (WGS) entry which is preliminary data.</text>
</comment>
<protein>
    <submittedName>
        <fullName evidence="2">Uncharacterized protein</fullName>
    </submittedName>
</protein>
<feature type="compositionally biased region" description="Low complexity" evidence="1">
    <location>
        <begin position="91"/>
        <end position="109"/>
    </location>
</feature>
<name>A0A8S9XP97_APOLU</name>
<organism evidence="2 3">
    <name type="scientific">Apolygus lucorum</name>
    <name type="common">Small green plant bug</name>
    <name type="synonym">Lygocoris lucorum</name>
    <dbReference type="NCBI Taxonomy" id="248454"/>
    <lineage>
        <taxon>Eukaryota</taxon>
        <taxon>Metazoa</taxon>
        <taxon>Ecdysozoa</taxon>
        <taxon>Arthropoda</taxon>
        <taxon>Hexapoda</taxon>
        <taxon>Insecta</taxon>
        <taxon>Pterygota</taxon>
        <taxon>Neoptera</taxon>
        <taxon>Paraneoptera</taxon>
        <taxon>Hemiptera</taxon>
        <taxon>Heteroptera</taxon>
        <taxon>Panheteroptera</taxon>
        <taxon>Cimicomorpha</taxon>
        <taxon>Miridae</taxon>
        <taxon>Mirini</taxon>
        <taxon>Apolygus</taxon>
    </lineage>
</organism>
<evidence type="ECO:0000256" key="1">
    <source>
        <dbReference type="SAM" id="MobiDB-lite"/>
    </source>
</evidence>
<feature type="compositionally biased region" description="Basic residues" evidence="1">
    <location>
        <begin position="49"/>
        <end position="62"/>
    </location>
</feature>
<feature type="compositionally biased region" description="Basic and acidic residues" evidence="1">
    <location>
        <begin position="1"/>
        <end position="30"/>
    </location>
</feature>
<accession>A0A8S9XP97</accession>
<dbReference type="Proteomes" id="UP000466442">
    <property type="component" value="Unassembled WGS sequence"/>
</dbReference>
<gene>
    <name evidence="2" type="ORF">GE061_015804</name>
</gene>
<keyword evidence="3" id="KW-1185">Reference proteome</keyword>
<sequence length="144" mass="16460">MSDREESDHRDGRGDSREPSHASEEGDRKIVTYQSRSRSKERSESRSPSVHKSKKKYSRSRKHDFVTIAPQVEEILEAQVSLWVGEKYSRSSRYSRSYSRSRSGSYSPSYRRRRSHSRSPMSIAGVIRAPGTIPNQVDVLVSLG</sequence>
<evidence type="ECO:0000313" key="2">
    <source>
        <dbReference type="EMBL" id="KAF6210048.1"/>
    </source>
</evidence>
<feature type="region of interest" description="Disordered" evidence="1">
    <location>
        <begin position="88"/>
        <end position="119"/>
    </location>
</feature>
<feature type="region of interest" description="Disordered" evidence="1">
    <location>
        <begin position="1"/>
        <end position="64"/>
    </location>
</feature>
<dbReference type="EMBL" id="WIXP02000006">
    <property type="protein sequence ID" value="KAF6210048.1"/>
    <property type="molecule type" value="Genomic_DNA"/>
</dbReference>
<dbReference type="AlphaFoldDB" id="A0A8S9XP97"/>